<dbReference type="RefSeq" id="WP_004765822.1">
    <property type="nucleotide sequence ID" value="NZ_AHMY02000048.1"/>
</dbReference>
<proteinExistence type="predicted"/>
<reference evidence="1 2" key="1">
    <citation type="submission" date="2012-10" db="EMBL/GenBank/DDBJ databases">
        <authorList>
            <person name="Harkins D.M."/>
            <person name="Durkin A.S."/>
            <person name="Brinkac L.M."/>
            <person name="Selengut J.D."/>
            <person name="Sanka R."/>
            <person name="DePew J."/>
            <person name="Purushe J."/>
            <person name="Peacock S.J."/>
            <person name="Thaipadungpanit J."/>
            <person name="Wuthiekanun V.W."/>
            <person name="Day N.P."/>
            <person name="Vinetz J.M."/>
            <person name="Sutton G.G."/>
            <person name="Nelson W.C."/>
            <person name="Fouts D.E."/>
        </authorList>
    </citation>
    <scope>NUCLEOTIDE SEQUENCE [LARGE SCALE GENOMIC DNA]</scope>
    <source>
        <strain evidence="1 2">H1</strain>
    </source>
</reference>
<name>A0A0E2B242_9LEPT</name>
<sequence>MGFWKRLFSSKREYRSAAKIWIEDSEKLQKSIRRILDLFFNSTLKELMPEKVSFSLESLNGVKIPEDKIKIILKEINIQETFPFRSASDVMNLETQEAILKFATGTVAAPSKFFLMKILNQSPVQEMFSLGLEKILLEFNKKLNPLAGMFQAAGFEKQISGFLSTLLPGFTEKIAELIHNSSESETGKIFISNTLKILFQTGFSDLGHLESSDFRKHLEELKKTISKDPILEKNLEKLYENLRDAVLNEYRGETLKEFLGYSEKEYILFRDSISKTAAENILAIHKQKPLTELIAGLLEDVLG</sequence>
<evidence type="ECO:0000313" key="1">
    <source>
        <dbReference type="EMBL" id="EKO15237.1"/>
    </source>
</evidence>
<gene>
    <name evidence="1" type="ORF">LEP1GSC081_0993</name>
</gene>
<dbReference type="Proteomes" id="UP000006253">
    <property type="component" value="Unassembled WGS sequence"/>
</dbReference>
<dbReference type="AlphaFoldDB" id="A0A0E2B242"/>
<dbReference type="EMBL" id="AHMY02000048">
    <property type="protein sequence ID" value="EKO15237.1"/>
    <property type="molecule type" value="Genomic_DNA"/>
</dbReference>
<evidence type="ECO:0000313" key="2">
    <source>
        <dbReference type="Proteomes" id="UP000006253"/>
    </source>
</evidence>
<comment type="caution">
    <text evidence="1">The sequence shown here is derived from an EMBL/GenBank/DDBJ whole genome shotgun (WGS) entry which is preliminary data.</text>
</comment>
<accession>A0A0E2B242</accession>
<protein>
    <submittedName>
        <fullName evidence="1">Uncharacterized protein</fullName>
    </submittedName>
</protein>
<organism evidence="1 2">
    <name type="scientific">Leptospira kirschneri str. H1</name>
    <dbReference type="NCBI Taxonomy" id="1049966"/>
    <lineage>
        <taxon>Bacteria</taxon>
        <taxon>Pseudomonadati</taxon>
        <taxon>Spirochaetota</taxon>
        <taxon>Spirochaetia</taxon>
        <taxon>Leptospirales</taxon>
        <taxon>Leptospiraceae</taxon>
        <taxon>Leptospira</taxon>
    </lineage>
</organism>